<dbReference type="GO" id="GO:0003729">
    <property type="term" value="F:mRNA binding"/>
    <property type="evidence" value="ECO:0007669"/>
    <property type="project" value="UniProtKB-ARBA"/>
</dbReference>
<dbReference type="Pfam" id="PF15044">
    <property type="entry name" value="CLU_N"/>
    <property type="match status" value="1"/>
</dbReference>
<dbReference type="InterPro" id="IPR033646">
    <property type="entry name" value="CLU-central"/>
</dbReference>
<feature type="region of interest" description="Disordered" evidence="8">
    <location>
        <begin position="126"/>
        <end position="171"/>
    </location>
</feature>
<evidence type="ECO:0000259" key="9">
    <source>
        <dbReference type="PROSITE" id="PS51823"/>
    </source>
</evidence>
<feature type="compositionally biased region" description="Basic and acidic residues" evidence="8">
    <location>
        <begin position="640"/>
        <end position="659"/>
    </location>
</feature>
<dbReference type="GO" id="GO:0019750">
    <property type="term" value="P:chloroplast localization"/>
    <property type="evidence" value="ECO:0007669"/>
    <property type="project" value="UniProtKB-ARBA"/>
</dbReference>
<dbReference type="SUPFAM" id="SSF48452">
    <property type="entry name" value="TPR-like"/>
    <property type="match status" value="1"/>
</dbReference>
<proteinExistence type="predicted"/>
<dbReference type="GO" id="GO:0005634">
    <property type="term" value="C:nucleus"/>
    <property type="evidence" value="ECO:0007669"/>
    <property type="project" value="UniProtKB-SubCell"/>
</dbReference>
<dbReference type="FunFam" id="1.25.40.10:FF:000024">
    <property type="entry name" value="Tetratricopeptide repeat (TPR)-like superfamily protein"/>
    <property type="match status" value="1"/>
</dbReference>
<dbReference type="SUPFAM" id="SSF103107">
    <property type="entry name" value="Hypothetical protein c14orf129, hspc210"/>
    <property type="match status" value="1"/>
</dbReference>
<feature type="repeat" description="TPR" evidence="7">
    <location>
        <begin position="932"/>
        <end position="965"/>
    </location>
</feature>
<dbReference type="InterPro" id="IPR028275">
    <property type="entry name" value="CLU_N"/>
</dbReference>
<dbReference type="PANTHER" id="PTHR12601:SF17">
    <property type="entry name" value="PROTEIN REDUCED CHLOROPLAST COVERAGE 1"/>
    <property type="match status" value="1"/>
</dbReference>
<evidence type="ECO:0000256" key="8">
    <source>
        <dbReference type="SAM" id="MobiDB-lite"/>
    </source>
</evidence>
<evidence type="ECO:0000256" key="1">
    <source>
        <dbReference type="ARBA" id="ARBA00004123"/>
    </source>
</evidence>
<name>A0A9J5Z2E6_SOLCO</name>
<keyword evidence="11" id="KW-1185">Reference proteome</keyword>
<comment type="caution">
    <text evidence="10">The sequence shown here is derived from an EMBL/GenBank/DDBJ whole genome shotgun (WGS) entry which is preliminary data.</text>
</comment>
<dbReference type="PANTHER" id="PTHR12601">
    <property type="entry name" value="EUKARYOTIC TRANSLATION INITIATION FACTOR 3 SUBUNIT EIF-3"/>
    <property type="match status" value="1"/>
</dbReference>
<evidence type="ECO:0000256" key="6">
    <source>
        <dbReference type="ARBA" id="ARBA00023242"/>
    </source>
</evidence>
<keyword evidence="6" id="KW-0539">Nucleus</keyword>
<dbReference type="CDD" id="cd15466">
    <property type="entry name" value="CLU-central"/>
    <property type="match status" value="1"/>
</dbReference>
<evidence type="ECO:0000313" key="11">
    <source>
        <dbReference type="Proteomes" id="UP000824120"/>
    </source>
</evidence>
<dbReference type="Gene3D" id="1.25.40.10">
    <property type="entry name" value="Tetratricopeptide repeat domain"/>
    <property type="match status" value="2"/>
</dbReference>
<dbReference type="OrthoDB" id="1414216at2759"/>
<dbReference type="InterPro" id="IPR027523">
    <property type="entry name" value="CLU_prot"/>
</dbReference>
<keyword evidence="3" id="KW-0963">Cytoplasm</keyword>
<dbReference type="InterPro" id="IPR011990">
    <property type="entry name" value="TPR-like_helical_dom_sf"/>
</dbReference>
<evidence type="ECO:0000256" key="5">
    <source>
        <dbReference type="ARBA" id="ARBA00022803"/>
    </source>
</evidence>
<dbReference type="Pfam" id="PF13424">
    <property type="entry name" value="TPR_12"/>
    <property type="match status" value="2"/>
</dbReference>
<evidence type="ECO:0000256" key="4">
    <source>
        <dbReference type="ARBA" id="ARBA00022737"/>
    </source>
</evidence>
<feature type="domain" description="Clu" evidence="9">
    <location>
        <begin position="326"/>
        <end position="598"/>
    </location>
</feature>
<sequence length="1926" mass="213847">MAPNKNGRGKTKGDKKKKEEKVIPVAMDITVNLPDETHIILKGISTDRIIDVRRLLSVNTATCNITNFSLSHEVRGPCLKDTVDISALKPCVLTLIEEDYDEESATSHVKRLLDIVACTTCFGPDSGENSEATNESKSVKKSSKQRRNGKDKRSRSPPEGAATVVDEDGEMSNSCPKLGSFYEFFSLSHLTPPLQFIRRETRKVDEVLPNDYLFSLEVKLFNGKLVLVEACRKGFHNTGKHGILCHNLVDLLRQLSRAFDNAYNELMKGFLERNKVPPIFLTTLNSRMSAYSEKDILFLLRIIANTWLVPPVVAQMPSIFPSLPVEDDKWGGNGGGLGRDGKSDLLPYASELLFIAYMPCKTTEERQVRDRRAFLLHSLFVDVAISRAISAVRHVMEKVKPGHSEANREIIYNERVGDLSISVTKDVADASCKIDTKIDGCQTTGIAKKNLIERHLLKGITADENTAAHDIATLGVLNVRHCGYIATVKVQGKESDKVGFPSESIELADQPDGGANALNINSLRYLLHAKDDNKVMHSKPSKSEEISSSRAFVKRILEESLIKLQEQNIEGDSFIRWELGACWIQHLRDLKKSEKDKKTHTMKTKDEIKVEGLGIHLKSLKNRKQNELQSESFKPVTDSVDGRSEKDAIPSEDSQRETDADQNQLILKSLLSDDGFTRLKESETGLHVKSMEELIDMSQKYYNEVALPKLVADFGSLELSPVDGQTLTDFMHTRGLRMRSLGHIIKLSDKLSHVQSLCMHEMIIRAFKHILQAVIASVVEIEDLAAVIAATLNMMLGFPGNDEPNEPHGIDPLVWRWLELFLKNRYEWETGRLNYKDVRKITILRGLCHKVGIELVPRDYDVNSSNPFRKEDIVSLVPVHKQAVCSSADGRQLLESSKTALDKGKLEDAVSYGTKALAKLVAVCGPYHRMTAGAYSLLAVVLYHTGDFNQATVYQQKALDINERELGLDHPDTMKSYGDLAVFYYRLQHTELALNYVKRALYQLHLTCGPSHPNTAATYINVAMMEEGLGNVHVALRYLHKALKCNQRLLGPDHIQTAASYHAIAIALSLMEAYPLSVQHEQTTLQILKTKLGPDDLRTQDAAAWLEYFESKAFEQQEAARNGTRKPDVSIASKGHLSVSDLLDYINPGSDAKGRNAILAKRKGFASKVKGKSDQTNCASANSDTPKNVLEVKQDDQKLICKDDNDSQTNEEPFDIVVKSNLNADRRISEKYNKPIEPRLEKCVNGTILSEPYAEADDGWQPVQKPRSAGIYGQKLRQRWQTISKVIDYQNEDSISEVGHARLKNNYQAGRYFVLKKKTSDGNNADYYVAKSPSPSTKLGRRVAKAVMYRVKSVPSSVRDVVALTSNTGGELLCSSVGQIQVSAVKEAGPIPKRSSIVSLGISPSYKDVAVAPPGTICMLQKSFSEDKVPDNQEVLELGEEANGEEQNSEVMRSDAESIKLGDETVATDNKEGISLSYLGGGEISDVMCPIMPSVQSSHVDVSPMEEEGVNTHSMCISDNLDSNGNSNVTLQEMEYPEVKASVSYSSDISRELSNKQLSASAAPFSPFPAVARIVPLPMNINHPSGPGRLAPVGPWPMNMSGHPGTPTILPNPMCSSPHHSYHSPPPTPNMMHCLPFMYPPYSQPQMLPPTTFPVKSGAFHPNHYAWQCNMTPKASDYVPGSVWSGCHPIEFSVSLPVVEPITESTLVLVTKESSDNSERSSLVPSFPVDLISGDEVKAEANLPAPDAVETLNDIAEVGSEKVRAMDTLASEYITLSDNQSQKGDAPNENAGSCDNYIQKHPCKTDEEKTFNILIRGRRNRKQTLRMPMSLLKRPYTSQPFKAVCCRVCLIILFGIKEQYSLFSSPVTITPFFPQMLLIDFITLYTKQNYSFDTSNGSVFASDLDVFRRYTRILSEFLLKVYTCPK</sequence>
<reference evidence="10 11" key="1">
    <citation type="submission" date="2020-09" db="EMBL/GenBank/DDBJ databases">
        <title>De no assembly of potato wild relative species, Solanum commersonii.</title>
        <authorList>
            <person name="Cho K."/>
        </authorList>
    </citation>
    <scope>NUCLEOTIDE SEQUENCE [LARGE SCALE GENOMIC DNA]</scope>
    <source>
        <strain evidence="10">LZ3.2</strain>
        <tissue evidence="10">Leaf</tissue>
    </source>
</reference>
<evidence type="ECO:0000256" key="7">
    <source>
        <dbReference type="PROSITE-ProRule" id="PRU00339"/>
    </source>
</evidence>
<feature type="compositionally biased region" description="Basic residues" evidence="8">
    <location>
        <begin position="139"/>
        <end position="155"/>
    </location>
</feature>
<gene>
    <name evidence="10" type="ORF">H5410_028607</name>
</gene>
<dbReference type="PROSITE" id="PS50005">
    <property type="entry name" value="TPR"/>
    <property type="match status" value="1"/>
</dbReference>
<comment type="subcellular location">
    <subcellularLocation>
        <location evidence="2">Cytoplasm</location>
        <location evidence="2">Cytosol</location>
    </subcellularLocation>
    <subcellularLocation>
        <location evidence="1">Nucleus</location>
    </subcellularLocation>
</comment>
<accession>A0A9J5Z2E6</accession>
<evidence type="ECO:0000256" key="2">
    <source>
        <dbReference type="ARBA" id="ARBA00004514"/>
    </source>
</evidence>
<dbReference type="GO" id="GO:0005829">
    <property type="term" value="C:cytosol"/>
    <property type="evidence" value="ECO:0007669"/>
    <property type="project" value="UniProtKB-SubCell"/>
</dbReference>
<dbReference type="InterPro" id="IPR025697">
    <property type="entry name" value="CLU_dom"/>
</dbReference>
<dbReference type="InterPro" id="IPR019734">
    <property type="entry name" value="TPR_rpt"/>
</dbReference>
<dbReference type="Pfam" id="PF12807">
    <property type="entry name" value="eIF3_p135"/>
    <property type="match status" value="1"/>
</dbReference>
<dbReference type="SMART" id="SM00028">
    <property type="entry name" value="TPR"/>
    <property type="match status" value="3"/>
</dbReference>
<dbReference type="Proteomes" id="UP000824120">
    <property type="component" value="Chromosome 5"/>
</dbReference>
<dbReference type="PROSITE" id="PS51823">
    <property type="entry name" value="CLU"/>
    <property type="match status" value="1"/>
</dbReference>
<organism evidence="10 11">
    <name type="scientific">Solanum commersonii</name>
    <name type="common">Commerson's wild potato</name>
    <name type="synonym">Commerson's nightshade</name>
    <dbReference type="NCBI Taxonomy" id="4109"/>
    <lineage>
        <taxon>Eukaryota</taxon>
        <taxon>Viridiplantae</taxon>
        <taxon>Streptophyta</taxon>
        <taxon>Embryophyta</taxon>
        <taxon>Tracheophyta</taxon>
        <taxon>Spermatophyta</taxon>
        <taxon>Magnoliopsida</taxon>
        <taxon>eudicotyledons</taxon>
        <taxon>Gunneridae</taxon>
        <taxon>Pentapetalae</taxon>
        <taxon>asterids</taxon>
        <taxon>lamiids</taxon>
        <taxon>Solanales</taxon>
        <taxon>Solanaceae</taxon>
        <taxon>Solanoideae</taxon>
        <taxon>Solaneae</taxon>
        <taxon>Solanum</taxon>
    </lineage>
</organism>
<keyword evidence="5 7" id="KW-0802">TPR repeat</keyword>
<protein>
    <recommendedName>
        <fullName evidence="9">Clu domain-containing protein</fullName>
    </recommendedName>
</protein>
<evidence type="ECO:0000256" key="3">
    <source>
        <dbReference type="ARBA" id="ARBA00022490"/>
    </source>
</evidence>
<dbReference type="InterPro" id="IPR023231">
    <property type="entry name" value="GSKIP_dom_sf"/>
</dbReference>
<keyword evidence="4" id="KW-0677">Repeat</keyword>
<feature type="region of interest" description="Disordered" evidence="8">
    <location>
        <begin position="621"/>
        <end position="660"/>
    </location>
</feature>
<evidence type="ECO:0000313" key="10">
    <source>
        <dbReference type="EMBL" id="KAG5607115.1"/>
    </source>
</evidence>
<dbReference type="EMBL" id="JACXVP010000005">
    <property type="protein sequence ID" value="KAG5607115.1"/>
    <property type="molecule type" value="Genomic_DNA"/>
</dbReference>